<dbReference type="SUPFAM" id="SSF57997">
    <property type="entry name" value="Tropomyosin"/>
    <property type="match status" value="1"/>
</dbReference>
<organism evidence="3">
    <name type="scientific">Metarhizium acridum (strain CQMa 102)</name>
    <dbReference type="NCBI Taxonomy" id="655827"/>
    <lineage>
        <taxon>Eukaryota</taxon>
        <taxon>Fungi</taxon>
        <taxon>Dikarya</taxon>
        <taxon>Ascomycota</taxon>
        <taxon>Pezizomycotina</taxon>
        <taxon>Sordariomycetes</taxon>
        <taxon>Hypocreomycetidae</taxon>
        <taxon>Hypocreales</taxon>
        <taxon>Clavicipitaceae</taxon>
        <taxon>Metarhizium</taxon>
    </lineage>
</organism>
<evidence type="ECO:0000313" key="2">
    <source>
        <dbReference type="EMBL" id="EFY89826.1"/>
    </source>
</evidence>
<dbReference type="HOGENOM" id="CLU_2292324_0_0_1"/>
<keyword evidence="3" id="KW-1185">Reference proteome</keyword>
<dbReference type="EMBL" id="GL698495">
    <property type="protein sequence ID" value="EFY89826.1"/>
    <property type="molecule type" value="Genomic_DNA"/>
</dbReference>
<evidence type="ECO:0000256" key="1">
    <source>
        <dbReference type="SAM" id="Coils"/>
    </source>
</evidence>
<dbReference type="STRING" id="655827.E9E2D7"/>
<protein>
    <submittedName>
        <fullName evidence="2">KID repeat-containing protein</fullName>
    </submittedName>
</protein>
<feature type="coiled-coil region" evidence="1">
    <location>
        <begin position="54"/>
        <end position="95"/>
    </location>
</feature>
<keyword evidence="1" id="KW-0175">Coiled coil</keyword>
<proteinExistence type="predicted"/>
<name>E9E2D7_METAQ</name>
<sequence length="101" mass="11465">MDNTSEQPNFARAADALAREVQLCPNIQVVQNAAILNRILIELGALRQTMETRFDAVDKRLDAVEKRLDAVEKRLDAVEKRLDTVEKRLETLEQSTKVADM</sequence>
<evidence type="ECO:0000313" key="3">
    <source>
        <dbReference type="Proteomes" id="UP000002499"/>
    </source>
</evidence>
<dbReference type="Gene3D" id="1.20.5.110">
    <property type="match status" value="2"/>
</dbReference>
<accession>E9E2D7</accession>
<reference evidence="2 3" key="1">
    <citation type="journal article" date="2011" name="PLoS Genet.">
        <title>Genome sequencing and comparative transcriptomics of the model entomopathogenic fungi Metarhizium anisopliae and M. acridum.</title>
        <authorList>
            <person name="Gao Q."/>
            <person name="Jin K."/>
            <person name="Ying S.H."/>
            <person name="Zhang Y."/>
            <person name="Xiao G."/>
            <person name="Shang Y."/>
            <person name="Duan Z."/>
            <person name="Hu X."/>
            <person name="Xie X.Q."/>
            <person name="Zhou G."/>
            <person name="Peng G."/>
            <person name="Luo Z."/>
            <person name="Huang W."/>
            <person name="Wang B."/>
            <person name="Fang W."/>
            <person name="Wang S."/>
            <person name="Zhong Y."/>
            <person name="Ma L.J."/>
            <person name="St Leger R.J."/>
            <person name="Zhao G.P."/>
            <person name="Pei Y."/>
            <person name="Feng M.G."/>
            <person name="Xia Y."/>
            <person name="Wang C."/>
        </authorList>
    </citation>
    <scope>NUCLEOTIDE SEQUENCE [LARGE SCALE GENOMIC DNA]</scope>
    <source>
        <strain evidence="2 3">CQMa 102</strain>
    </source>
</reference>
<dbReference type="OrthoDB" id="4961461at2759"/>
<dbReference type="InParanoid" id="E9E2D7"/>
<dbReference type="Proteomes" id="UP000002499">
    <property type="component" value="Unassembled WGS sequence"/>
</dbReference>
<gene>
    <name evidence="2" type="ORF">MAC_04035</name>
</gene>
<dbReference type="AlphaFoldDB" id="E9E2D7"/>